<dbReference type="OrthoDB" id="6337382at2759"/>
<keyword evidence="3" id="KW-1185">Reference proteome</keyword>
<evidence type="ECO:0000259" key="1">
    <source>
        <dbReference type="PROSITE" id="PS50041"/>
    </source>
</evidence>
<evidence type="ECO:0000313" key="3">
    <source>
        <dbReference type="Proteomes" id="UP000252519"/>
    </source>
</evidence>
<accession>A0A368GG63</accession>
<name>A0A368GG63_ANCCA</name>
<feature type="domain" description="C-type lectin" evidence="1">
    <location>
        <begin position="43"/>
        <end position="163"/>
    </location>
</feature>
<dbReference type="InterPro" id="IPR016186">
    <property type="entry name" value="C-type_lectin-like/link_sf"/>
</dbReference>
<protein>
    <recommendedName>
        <fullName evidence="1">C-type lectin domain-containing protein</fullName>
    </recommendedName>
</protein>
<dbReference type="InterPro" id="IPR001304">
    <property type="entry name" value="C-type_lectin-like"/>
</dbReference>
<dbReference type="EMBL" id="JOJR01000213">
    <property type="protein sequence ID" value="RCN42020.1"/>
    <property type="molecule type" value="Genomic_DNA"/>
</dbReference>
<dbReference type="STRING" id="29170.A0A368GG63"/>
<gene>
    <name evidence="2" type="ORF">ANCCAN_12007</name>
</gene>
<dbReference type="SMART" id="SM00034">
    <property type="entry name" value="CLECT"/>
    <property type="match status" value="1"/>
</dbReference>
<feature type="non-terminal residue" evidence="2">
    <location>
        <position position="1"/>
    </location>
</feature>
<dbReference type="InterPro" id="IPR016187">
    <property type="entry name" value="CTDL_fold"/>
</dbReference>
<evidence type="ECO:0000313" key="2">
    <source>
        <dbReference type="EMBL" id="RCN42020.1"/>
    </source>
</evidence>
<proteinExistence type="predicted"/>
<sequence>EPCDCPCEDPVVLVFVDDFEIVDDNETSAVNQSEPCPDGWKTFGDSCYYVETEKLVYYEAETRCHEKGAELFAADSLDEWFEVMDFAPSFYWSWTAILVEDDEVQWNGALDAYELNWLWKPFSSEANGFTNDSRCAAHFNMNLDYCNYVRFYSCSSRYYSICKKNLASIADQSLL</sequence>
<dbReference type="Gene3D" id="3.10.100.10">
    <property type="entry name" value="Mannose-Binding Protein A, subunit A"/>
    <property type="match status" value="1"/>
</dbReference>
<dbReference type="SUPFAM" id="SSF56436">
    <property type="entry name" value="C-type lectin-like"/>
    <property type="match status" value="1"/>
</dbReference>
<reference evidence="2 3" key="1">
    <citation type="submission" date="2014-10" db="EMBL/GenBank/DDBJ databases">
        <title>Draft genome of the hookworm Ancylostoma caninum.</title>
        <authorList>
            <person name="Mitreva M."/>
        </authorList>
    </citation>
    <scope>NUCLEOTIDE SEQUENCE [LARGE SCALE GENOMIC DNA]</scope>
    <source>
        <strain evidence="2 3">Baltimore</strain>
    </source>
</reference>
<organism evidence="2 3">
    <name type="scientific">Ancylostoma caninum</name>
    <name type="common">Dog hookworm</name>
    <dbReference type="NCBI Taxonomy" id="29170"/>
    <lineage>
        <taxon>Eukaryota</taxon>
        <taxon>Metazoa</taxon>
        <taxon>Ecdysozoa</taxon>
        <taxon>Nematoda</taxon>
        <taxon>Chromadorea</taxon>
        <taxon>Rhabditida</taxon>
        <taxon>Rhabditina</taxon>
        <taxon>Rhabditomorpha</taxon>
        <taxon>Strongyloidea</taxon>
        <taxon>Ancylostomatidae</taxon>
        <taxon>Ancylostomatinae</taxon>
        <taxon>Ancylostoma</taxon>
    </lineage>
</organism>
<comment type="caution">
    <text evidence="2">The sequence shown here is derived from an EMBL/GenBank/DDBJ whole genome shotgun (WGS) entry which is preliminary data.</text>
</comment>
<dbReference type="AlphaFoldDB" id="A0A368GG63"/>
<dbReference type="Proteomes" id="UP000252519">
    <property type="component" value="Unassembled WGS sequence"/>
</dbReference>
<dbReference type="PROSITE" id="PS50041">
    <property type="entry name" value="C_TYPE_LECTIN_2"/>
    <property type="match status" value="1"/>
</dbReference>